<protein>
    <submittedName>
        <fullName evidence="2">Cadmium resistance protein CadD, predicted permease</fullName>
    </submittedName>
</protein>
<accession>A0A1G7W6X7</accession>
<evidence type="ECO:0000313" key="3">
    <source>
        <dbReference type="Proteomes" id="UP000199623"/>
    </source>
</evidence>
<dbReference type="Proteomes" id="UP000199623">
    <property type="component" value="Unassembled WGS sequence"/>
</dbReference>
<proteinExistence type="predicted"/>
<reference evidence="3" key="1">
    <citation type="submission" date="2016-10" db="EMBL/GenBank/DDBJ databases">
        <authorList>
            <person name="Varghese N."/>
            <person name="Submissions S."/>
        </authorList>
    </citation>
    <scope>NUCLEOTIDE SEQUENCE [LARGE SCALE GENOMIC DNA]</scope>
    <source>
        <strain evidence="3">CGMCC 4.3506</strain>
    </source>
</reference>
<evidence type="ECO:0000313" key="2">
    <source>
        <dbReference type="EMBL" id="SDG67686.1"/>
    </source>
</evidence>
<dbReference type="Pfam" id="PF03596">
    <property type="entry name" value="Cad"/>
    <property type="match status" value="1"/>
</dbReference>
<keyword evidence="1" id="KW-0812">Transmembrane</keyword>
<keyword evidence="3" id="KW-1185">Reference proteome</keyword>
<feature type="transmembrane region" description="Helical" evidence="1">
    <location>
        <begin position="168"/>
        <end position="186"/>
    </location>
</feature>
<dbReference type="InterPro" id="IPR004676">
    <property type="entry name" value="Cd-R_transporter"/>
</dbReference>
<name>A0A1G7W6X7_9PSEU</name>
<feature type="transmembrane region" description="Helical" evidence="1">
    <location>
        <begin position="47"/>
        <end position="67"/>
    </location>
</feature>
<keyword evidence="1" id="KW-1133">Transmembrane helix</keyword>
<keyword evidence="1" id="KW-0472">Membrane</keyword>
<dbReference type="AlphaFoldDB" id="A0A1G7W6X7"/>
<dbReference type="EMBL" id="FNCC01000010">
    <property type="protein sequence ID" value="SDG67686.1"/>
    <property type="molecule type" value="Genomic_DNA"/>
</dbReference>
<gene>
    <name evidence="2" type="ORF">SAMN05216553_110195</name>
</gene>
<feature type="transmembrane region" description="Helical" evidence="1">
    <location>
        <begin position="134"/>
        <end position="156"/>
    </location>
</feature>
<dbReference type="STRING" id="200378.SAMN05216553_110195"/>
<evidence type="ECO:0000256" key="1">
    <source>
        <dbReference type="SAM" id="Phobius"/>
    </source>
</evidence>
<sequence>MQNCAVILGVAGQAAGMFAVTNVDDLVLLALFFSRARGVRRVVAGQYLGFCGILVVAVLGALGASLLPEQFRPWLGLIPLALGLKAAWGLWRGGGDSDEPVSSPGVLAMAGVTLANGGDNIGVYVPVFAVTDALWVYVAVFLALVGVWCLAGWFLASRQVVARALARWGHVVLPVVLVGIGLLVLFSG</sequence>
<organism evidence="2 3">
    <name type="scientific">Lentzea fradiae</name>
    <dbReference type="NCBI Taxonomy" id="200378"/>
    <lineage>
        <taxon>Bacteria</taxon>
        <taxon>Bacillati</taxon>
        <taxon>Actinomycetota</taxon>
        <taxon>Actinomycetes</taxon>
        <taxon>Pseudonocardiales</taxon>
        <taxon>Pseudonocardiaceae</taxon>
        <taxon>Lentzea</taxon>
    </lineage>
</organism>